<dbReference type="EMBL" id="JAQMTI010000178">
    <property type="protein sequence ID" value="MDB9442603.1"/>
    <property type="molecule type" value="Genomic_DNA"/>
</dbReference>
<organism evidence="2 3">
    <name type="scientific">Sphaerospermopsis kisseleviana CS-549</name>
    <dbReference type="NCBI Taxonomy" id="3021783"/>
    <lineage>
        <taxon>Bacteria</taxon>
        <taxon>Bacillati</taxon>
        <taxon>Cyanobacteriota</taxon>
        <taxon>Cyanophyceae</taxon>
        <taxon>Nostocales</taxon>
        <taxon>Aphanizomenonaceae</taxon>
        <taxon>Sphaerospermopsis</taxon>
        <taxon>Sphaerospermopsis kisseleviana</taxon>
    </lineage>
</organism>
<dbReference type="InterPro" id="IPR029044">
    <property type="entry name" value="Nucleotide-diphossugar_trans"/>
</dbReference>
<evidence type="ECO:0000313" key="3">
    <source>
        <dbReference type="Proteomes" id="UP001211711"/>
    </source>
</evidence>
<reference evidence="2 3" key="1">
    <citation type="submission" date="2023-01" db="EMBL/GenBank/DDBJ databases">
        <title>Genomes from the Australian National Cyanobacteria Reference Collection.</title>
        <authorList>
            <person name="Willis A."/>
            <person name="Lee E.M.F."/>
        </authorList>
    </citation>
    <scope>NUCLEOTIDE SEQUENCE [LARGE SCALE GENOMIC DNA]</scope>
    <source>
        <strain evidence="2 3">CS-549</strain>
    </source>
</reference>
<dbReference type="PANTHER" id="PTHR22916">
    <property type="entry name" value="GLYCOSYLTRANSFERASE"/>
    <property type="match status" value="1"/>
</dbReference>
<gene>
    <name evidence="2" type="ORF">PN497_14700</name>
</gene>
<keyword evidence="3" id="KW-1185">Reference proteome</keyword>
<accession>A0ABT4ZT44</accession>
<dbReference type="Gene3D" id="3.90.550.10">
    <property type="entry name" value="Spore Coat Polysaccharide Biosynthesis Protein SpsA, Chain A"/>
    <property type="match status" value="1"/>
</dbReference>
<name>A0ABT4ZT44_9CYAN</name>
<proteinExistence type="predicted"/>
<evidence type="ECO:0000313" key="2">
    <source>
        <dbReference type="EMBL" id="MDB9442603.1"/>
    </source>
</evidence>
<sequence>MNTLLTIAIPTYNRADLLDKQLAWLAKSIKGYESECEIIVSDNCSPDHTQEIIKKWQLVLKDTKFHVNKNSENIGVMRNIAYCLNAATSKYVWTVSDDDRIADQTVSYILDTLKQDPDLTLLILNFSCRHEVTGELLYQRCYERDNEKVEYDGKAEFERCIQENRSGVQLMSALVYRTELAQGALQKWPNGVDNLDYQVYLTGFCAFHGSVKISKDTFLENAFGASHWMLKPKVLLKMQYTYSPQVNVKIQEIGYSKMFCSKLVIQHFTNNSWRVFFGALKRWPIMAITTIIPYLGLVIRSVFESAIAHQET</sequence>
<evidence type="ECO:0000259" key="1">
    <source>
        <dbReference type="Pfam" id="PF00535"/>
    </source>
</evidence>
<dbReference type="PANTHER" id="PTHR22916:SF3">
    <property type="entry name" value="UDP-GLCNAC:BETAGAL BETA-1,3-N-ACETYLGLUCOSAMINYLTRANSFERASE-LIKE PROTEIN 1"/>
    <property type="match status" value="1"/>
</dbReference>
<dbReference type="CDD" id="cd00761">
    <property type="entry name" value="Glyco_tranf_GTA_type"/>
    <property type="match status" value="1"/>
</dbReference>
<protein>
    <submittedName>
        <fullName evidence="2">Glycosyltransferase family 2 protein</fullName>
    </submittedName>
</protein>
<dbReference type="RefSeq" id="WP_096570759.1">
    <property type="nucleotide sequence ID" value="NZ_JAQMTI010000178.1"/>
</dbReference>
<feature type="domain" description="Glycosyltransferase 2-like" evidence="1">
    <location>
        <begin position="6"/>
        <end position="121"/>
    </location>
</feature>
<dbReference type="SUPFAM" id="SSF53448">
    <property type="entry name" value="Nucleotide-diphospho-sugar transferases"/>
    <property type="match status" value="1"/>
</dbReference>
<dbReference type="Proteomes" id="UP001211711">
    <property type="component" value="Unassembled WGS sequence"/>
</dbReference>
<dbReference type="Pfam" id="PF00535">
    <property type="entry name" value="Glycos_transf_2"/>
    <property type="match status" value="1"/>
</dbReference>
<dbReference type="InterPro" id="IPR001173">
    <property type="entry name" value="Glyco_trans_2-like"/>
</dbReference>
<comment type="caution">
    <text evidence="2">The sequence shown here is derived from an EMBL/GenBank/DDBJ whole genome shotgun (WGS) entry which is preliminary data.</text>
</comment>